<evidence type="ECO:0000256" key="1">
    <source>
        <dbReference type="SAM" id="Phobius"/>
    </source>
</evidence>
<organism evidence="2 3">
    <name type="scientific">Candidatus Thiodiazotropha endolucinida</name>
    <dbReference type="NCBI Taxonomy" id="1655433"/>
    <lineage>
        <taxon>Bacteria</taxon>
        <taxon>Pseudomonadati</taxon>
        <taxon>Pseudomonadota</taxon>
        <taxon>Gammaproteobacteria</taxon>
        <taxon>Chromatiales</taxon>
        <taxon>Sedimenticolaceae</taxon>
        <taxon>Candidatus Thiodiazotropha</taxon>
    </lineage>
</organism>
<dbReference type="EMBL" id="MARB01000004">
    <property type="protein sequence ID" value="ODJ88834.1"/>
    <property type="molecule type" value="Genomic_DNA"/>
</dbReference>
<keyword evidence="1" id="KW-1133">Transmembrane helix</keyword>
<dbReference type="RefSeq" id="WP_069121688.1">
    <property type="nucleotide sequence ID" value="NZ_MARB01000004.1"/>
</dbReference>
<name>A0A7Z0VPG4_9GAMM</name>
<feature type="transmembrane region" description="Helical" evidence="1">
    <location>
        <begin position="12"/>
        <end position="32"/>
    </location>
</feature>
<proteinExistence type="predicted"/>
<accession>A0A7Z0VPG4</accession>
<gene>
    <name evidence="2" type="ORF">CODIS_09290</name>
</gene>
<keyword evidence="1" id="KW-0472">Membrane</keyword>
<reference evidence="2 3" key="1">
    <citation type="submission" date="2016-06" db="EMBL/GenBank/DDBJ databases">
        <title>Genome sequence of endosymbiont of Candidatus Endolucinida thiodiazotropha.</title>
        <authorList>
            <person name="Poehlein A."/>
            <person name="Koenig S."/>
            <person name="Heiden S.E."/>
            <person name="Thuermer A."/>
            <person name="Voget S."/>
            <person name="Daniel R."/>
            <person name="Markert S."/>
            <person name="Gros O."/>
            <person name="Schweder T."/>
        </authorList>
    </citation>
    <scope>NUCLEOTIDE SEQUENCE [LARGE SCALE GENOMIC DNA]</scope>
    <source>
        <strain evidence="2 3">COS</strain>
    </source>
</reference>
<dbReference type="AlphaFoldDB" id="A0A7Z0VPG4"/>
<comment type="caution">
    <text evidence="2">The sequence shown here is derived from an EMBL/GenBank/DDBJ whole genome shotgun (WGS) entry which is preliminary data.</text>
</comment>
<keyword evidence="1" id="KW-0812">Transmembrane</keyword>
<dbReference type="OrthoDB" id="9957637at2"/>
<feature type="transmembrane region" description="Helical" evidence="1">
    <location>
        <begin position="52"/>
        <end position="72"/>
    </location>
</feature>
<keyword evidence="3" id="KW-1185">Reference proteome</keyword>
<protein>
    <submittedName>
        <fullName evidence="2">Uncharacterized protein</fullName>
    </submittedName>
</protein>
<sequence length="106" mass="12185">MLSLLKCKCLIGYLWTSAIIAGLLTIIFFTFIDPINVAKLLELDREGAMFEVKVYASIFTFIWFTLNASTYLSHYFGQLLRLLEQEEQQKIERESKSVSDTHLEAG</sequence>
<evidence type="ECO:0000313" key="2">
    <source>
        <dbReference type="EMBL" id="ODJ88834.1"/>
    </source>
</evidence>
<dbReference type="Proteomes" id="UP000094769">
    <property type="component" value="Unassembled WGS sequence"/>
</dbReference>
<evidence type="ECO:0000313" key="3">
    <source>
        <dbReference type="Proteomes" id="UP000094769"/>
    </source>
</evidence>